<gene>
    <name evidence="6" type="ORF">ACJMK2_001235</name>
</gene>
<dbReference type="GO" id="GO:0005634">
    <property type="term" value="C:nucleus"/>
    <property type="evidence" value="ECO:0007669"/>
    <property type="project" value="UniProtKB-SubCell"/>
</dbReference>
<accession>A0ABD3XRQ9</accession>
<comment type="subcellular location">
    <subcellularLocation>
        <location evidence="1">Nucleus</location>
    </subcellularLocation>
</comment>
<dbReference type="SUPFAM" id="SSF53098">
    <property type="entry name" value="Ribonuclease H-like"/>
    <property type="match status" value="1"/>
</dbReference>
<comment type="caution">
    <text evidence="6">The sequence shown here is derived from an EMBL/GenBank/DDBJ whole genome shotgun (WGS) entry which is preliminary data.</text>
</comment>
<keyword evidence="7" id="KW-1185">Reference proteome</keyword>
<reference evidence="6 7" key="1">
    <citation type="submission" date="2024-11" db="EMBL/GenBank/DDBJ databases">
        <title>Chromosome-level genome assembly of the freshwater bivalve Anodonta woodiana.</title>
        <authorList>
            <person name="Chen X."/>
        </authorList>
    </citation>
    <scope>NUCLEOTIDE SEQUENCE [LARGE SCALE GENOMIC DNA]</scope>
    <source>
        <strain evidence="6">MN2024</strain>
        <tissue evidence="6">Gills</tissue>
    </source>
</reference>
<dbReference type="InterPro" id="IPR012337">
    <property type="entry name" value="RNaseH-like_sf"/>
</dbReference>
<dbReference type="GO" id="GO:0008270">
    <property type="term" value="F:zinc ion binding"/>
    <property type="evidence" value="ECO:0007669"/>
    <property type="project" value="UniProtKB-KW"/>
</dbReference>
<keyword evidence="2" id="KW-0479">Metal-binding</keyword>
<protein>
    <submittedName>
        <fullName evidence="6">Uncharacterized protein</fullName>
    </submittedName>
</protein>
<dbReference type="EMBL" id="JBJQND010000001">
    <property type="protein sequence ID" value="KAL3888875.1"/>
    <property type="molecule type" value="Genomic_DNA"/>
</dbReference>
<organism evidence="6 7">
    <name type="scientific">Sinanodonta woodiana</name>
    <name type="common">Chinese pond mussel</name>
    <name type="synonym">Anodonta woodiana</name>
    <dbReference type="NCBI Taxonomy" id="1069815"/>
    <lineage>
        <taxon>Eukaryota</taxon>
        <taxon>Metazoa</taxon>
        <taxon>Spiralia</taxon>
        <taxon>Lophotrochozoa</taxon>
        <taxon>Mollusca</taxon>
        <taxon>Bivalvia</taxon>
        <taxon>Autobranchia</taxon>
        <taxon>Heteroconchia</taxon>
        <taxon>Palaeoheterodonta</taxon>
        <taxon>Unionida</taxon>
        <taxon>Unionoidea</taxon>
        <taxon>Unionidae</taxon>
        <taxon>Unioninae</taxon>
        <taxon>Sinanodonta</taxon>
    </lineage>
</organism>
<dbReference type="PANTHER" id="PTHR46481">
    <property type="entry name" value="ZINC FINGER BED DOMAIN-CONTAINING PROTEIN 4"/>
    <property type="match status" value="1"/>
</dbReference>
<keyword evidence="5" id="KW-0539">Nucleus</keyword>
<proteinExistence type="predicted"/>
<keyword evidence="4" id="KW-0862">Zinc</keyword>
<name>A0ABD3XRQ9_SINWO</name>
<evidence type="ECO:0000256" key="5">
    <source>
        <dbReference type="ARBA" id="ARBA00023242"/>
    </source>
</evidence>
<evidence type="ECO:0000256" key="4">
    <source>
        <dbReference type="ARBA" id="ARBA00022833"/>
    </source>
</evidence>
<dbReference type="AlphaFoldDB" id="A0ABD3XRQ9"/>
<evidence type="ECO:0000313" key="7">
    <source>
        <dbReference type="Proteomes" id="UP001634394"/>
    </source>
</evidence>
<evidence type="ECO:0000256" key="3">
    <source>
        <dbReference type="ARBA" id="ARBA00022771"/>
    </source>
</evidence>
<dbReference type="PANTHER" id="PTHR46481:SF10">
    <property type="entry name" value="ZINC FINGER BED DOMAIN-CONTAINING PROTEIN 39"/>
    <property type="match status" value="1"/>
</dbReference>
<evidence type="ECO:0000256" key="1">
    <source>
        <dbReference type="ARBA" id="ARBA00004123"/>
    </source>
</evidence>
<dbReference type="InterPro" id="IPR052035">
    <property type="entry name" value="ZnF_BED_domain_contain"/>
</dbReference>
<evidence type="ECO:0000256" key="2">
    <source>
        <dbReference type="ARBA" id="ARBA00022723"/>
    </source>
</evidence>
<sequence length="406" mass="45730">MYFTNVETDPRKAQCTECNNLQTVSGLKGHLTSCYKELHGMYLMRTISIEGTVTKHALPNFVQTSLTSMEESRMPWPEDHIAVQQINKCIMDLIIAHKLPYPTVEGDEFKRLNIGDPLSTRHCRVKSEEYYRTMLMPATYDKVVKHVMNLLQEAAGISFTTDGRSNPTKPCSMLSFTAHFIHTAVRPKVIWSVMNAANMKSARKLAGVTDISCTSHTLQLVLHARKIVTHFNHSRQACRHLVEHQLTMILQTTAADQGLNQMKLALHHAMCCRFSFINSSASYVAATLIDLCYNDSYINVQEKMSAIKVVQDFLCLVKKSANSNSKPANSEISNAEEELNIWAACDSHQYPLRGAAPCKYLSVPPTSVGSDQFITAGQLCDDRLLGYNAETLLFLNYNIRLFDFNY</sequence>
<evidence type="ECO:0000313" key="6">
    <source>
        <dbReference type="EMBL" id="KAL3888875.1"/>
    </source>
</evidence>
<dbReference type="Proteomes" id="UP001634394">
    <property type="component" value="Unassembled WGS sequence"/>
</dbReference>
<keyword evidence="3" id="KW-0863">Zinc-finger</keyword>